<dbReference type="Proteomes" id="UP000585474">
    <property type="component" value="Unassembled WGS sequence"/>
</dbReference>
<evidence type="ECO:0000313" key="2">
    <source>
        <dbReference type="Proteomes" id="UP000585474"/>
    </source>
</evidence>
<dbReference type="EMBL" id="BJWL01000026">
    <property type="protein sequence ID" value="GFZ17802.1"/>
    <property type="molecule type" value="Genomic_DNA"/>
</dbReference>
<organism evidence="1 2">
    <name type="scientific">Actinidia rufa</name>
    <dbReference type="NCBI Taxonomy" id="165716"/>
    <lineage>
        <taxon>Eukaryota</taxon>
        <taxon>Viridiplantae</taxon>
        <taxon>Streptophyta</taxon>
        <taxon>Embryophyta</taxon>
        <taxon>Tracheophyta</taxon>
        <taxon>Spermatophyta</taxon>
        <taxon>Magnoliopsida</taxon>
        <taxon>eudicotyledons</taxon>
        <taxon>Gunneridae</taxon>
        <taxon>Pentapetalae</taxon>
        <taxon>asterids</taxon>
        <taxon>Ericales</taxon>
        <taxon>Actinidiaceae</taxon>
        <taxon>Actinidia</taxon>
    </lineage>
</organism>
<accession>A0A7J0H428</accession>
<proteinExistence type="predicted"/>
<evidence type="ECO:0000313" key="1">
    <source>
        <dbReference type="EMBL" id="GFZ17802.1"/>
    </source>
</evidence>
<reference evidence="1 2" key="1">
    <citation type="submission" date="2019-07" db="EMBL/GenBank/DDBJ databases">
        <title>De Novo Assembly of kiwifruit Actinidia rufa.</title>
        <authorList>
            <person name="Sugita-Konishi S."/>
            <person name="Sato K."/>
            <person name="Mori E."/>
            <person name="Abe Y."/>
            <person name="Kisaki G."/>
            <person name="Hamano K."/>
            <person name="Suezawa K."/>
            <person name="Otani M."/>
            <person name="Fukuda T."/>
            <person name="Manabe T."/>
            <person name="Gomi K."/>
            <person name="Tabuchi M."/>
            <person name="Akimitsu K."/>
            <person name="Kataoka I."/>
        </authorList>
    </citation>
    <scope>NUCLEOTIDE SEQUENCE [LARGE SCALE GENOMIC DNA]</scope>
    <source>
        <strain evidence="2">cv. Fuchu</strain>
    </source>
</reference>
<name>A0A7J0H428_9ERIC</name>
<keyword evidence="2" id="KW-1185">Reference proteome</keyword>
<gene>
    <name evidence="1" type="ORF">Acr_26g0010720</name>
</gene>
<comment type="caution">
    <text evidence="1">The sequence shown here is derived from an EMBL/GenBank/DDBJ whole genome shotgun (WGS) entry which is preliminary data.</text>
</comment>
<dbReference type="AlphaFoldDB" id="A0A7J0H428"/>
<protein>
    <submittedName>
        <fullName evidence="1">Uncharacterized protein</fullName>
    </submittedName>
</protein>
<sequence length="316" mass="34621">MIPSVPTVGSIAGVGVTISQIPGFPETSDPAALSNPQSPIFANSTAAGLAARGGPAKLRPHSILGTTVAASKFSRSTAISRLFGTAWRRRSEPAKIASSSSAKIVMELRSKGSEYLTRSARARTLNPLMWRWSMASSSIRRMMKNPAIGGNESDVASFTLHEIGEVRDEAFHTANDNGAVVVEVRPGDLHAVGEQFGAVSGYFEGRASEEGRVGGFKKWWRGLARKRLWRRENWRLQRVRESRVGRGWERREKAWSWKSGGGDGGIEATLMAVVIMKMEVRTKSCREAVMLEDSSDFVAEREVGVVTVWRETDVVM</sequence>